<dbReference type="PANTHER" id="PTHR46497:SF1">
    <property type="entry name" value="THIOREDOXIN DOMAIN-CONTAINING PROTEIN 11"/>
    <property type="match status" value="1"/>
</dbReference>
<keyword evidence="2" id="KW-0413">Isomerase</keyword>
<name>A0A1L8DU29_9DIPT</name>
<dbReference type="PANTHER" id="PTHR46497">
    <property type="entry name" value="THIOREDOXIN DOMAIN-CONTAINING PROTEIN 11"/>
    <property type="match status" value="1"/>
</dbReference>
<evidence type="ECO:0000313" key="2">
    <source>
        <dbReference type="EMBL" id="JAV09962.1"/>
    </source>
</evidence>
<dbReference type="InterPro" id="IPR013766">
    <property type="entry name" value="Thioredoxin_domain"/>
</dbReference>
<accession>A0A1L8DU29</accession>
<feature type="domain" description="Thioredoxin" evidence="1">
    <location>
        <begin position="592"/>
        <end position="673"/>
    </location>
</feature>
<sequence length="788" mass="91345">MVIYYGKEVICIIALILTTYATLQNNATRTARPPMPRNFFSAGSLVSDSPDGRLGPTQTRVTLSELSFVFYYAPWCANSQKARSAYEHAARIFYREAHFAAINCWQPGGECRLQYSKVQSWPVLMAYMPGGLAVQFNGQWIPKNLIKFVRSLINPIHRLTAPNELLSVLTGNDAVVVAFVDMLEHKRSYQIFFQTAVKFLERDPVREMQFAIVTGDSATAFGVDTLPSIRLYQWNETLEYFNSTWTVSNITSWVVDHNQQVTLWMSPPGVKSKMFSQYVKQGVALLFFTPRNFYWDWTDGYTMIRQLGMEYYNCLGDKWINEMSREFIMYQRKENQQNHMELKTSCKDLLRNFQQHGPFMKKPQLPRHRAVSVNFVNVLNSSKHVDNELLRDICGIEEEDPHIKYTNPPTCHQERKHCDFVEDHAGTFATLNKYDQRSPESLKVLGERRKCELLYHGEQIQEGIFFPSTQADGGEGISGLGCKYNKTMSFIVIDSLTYHPFAERLGVDVLAQKDKSAVFIIDPENESTYFMKEDITLKNIMHFVRNFYHKRLNRHLKTSDTPTSFTHTFHDGENEEKTSGNATKTITFNLGTSSNFLESIMESKSTDVVLFTSTNCAFCTMMSQNVLQVAQILRRTPHLHFFTIDGDRNDLPWQYQMEYFPSLVIFPRQRKAESRRFPTHLPVTVQNILSFVVANLERGSRLRAIVLACRASKKISSLGHCVQVLRVEVEDTISESLRQWGVYPHRRSSILRRLQILRELYLHLHETNQFCDFKQLEHYVRRIVKIWS</sequence>
<dbReference type="CDD" id="cd02981">
    <property type="entry name" value="PDI_b_family"/>
    <property type="match status" value="1"/>
</dbReference>
<organism evidence="2">
    <name type="scientific">Nyssomyia neivai</name>
    <dbReference type="NCBI Taxonomy" id="330878"/>
    <lineage>
        <taxon>Eukaryota</taxon>
        <taxon>Metazoa</taxon>
        <taxon>Ecdysozoa</taxon>
        <taxon>Arthropoda</taxon>
        <taxon>Hexapoda</taxon>
        <taxon>Insecta</taxon>
        <taxon>Pterygota</taxon>
        <taxon>Neoptera</taxon>
        <taxon>Endopterygota</taxon>
        <taxon>Diptera</taxon>
        <taxon>Nematocera</taxon>
        <taxon>Psychodoidea</taxon>
        <taxon>Psychodidae</taxon>
        <taxon>Nyssomyia</taxon>
    </lineage>
</organism>
<dbReference type="SUPFAM" id="SSF52833">
    <property type="entry name" value="Thioredoxin-like"/>
    <property type="match status" value="3"/>
</dbReference>
<dbReference type="GO" id="GO:0016853">
    <property type="term" value="F:isomerase activity"/>
    <property type="evidence" value="ECO:0007669"/>
    <property type="project" value="UniProtKB-KW"/>
</dbReference>
<evidence type="ECO:0000259" key="1">
    <source>
        <dbReference type="Pfam" id="PF00085"/>
    </source>
</evidence>
<dbReference type="AlphaFoldDB" id="A0A1L8DU29"/>
<reference evidence="2" key="1">
    <citation type="submission" date="2016-12" db="EMBL/GenBank/DDBJ databases">
        <title>An insight into the sialome and mialome of the sand fly, Nyssomyia neivai.</title>
        <authorList>
            <person name="Sebastian V."/>
            <person name="Goulart T.M."/>
            <person name="Oliveira W."/>
            <person name="Calvo E."/>
            <person name="Oliveira L.F."/>
            <person name="Pinto M.C."/>
            <person name="Rosselino A.M."/>
            <person name="Ribeiro J.M."/>
        </authorList>
    </citation>
    <scope>NUCLEOTIDE SEQUENCE</scope>
</reference>
<dbReference type="EMBL" id="GFDF01004122">
    <property type="protein sequence ID" value="JAV09962.1"/>
    <property type="molecule type" value="Transcribed_RNA"/>
</dbReference>
<protein>
    <submittedName>
        <fullName evidence="2">Putative thioredoxin/protein disulfide isomerase</fullName>
    </submittedName>
</protein>
<dbReference type="Gene3D" id="3.40.30.10">
    <property type="entry name" value="Glutaredoxin"/>
    <property type="match status" value="4"/>
</dbReference>
<dbReference type="Pfam" id="PF00085">
    <property type="entry name" value="Thioredoxin"/>
    <property type="match status" value="1"/>
</dbReference>
<dbReference type="InterPro" id="IPR052792">
    <property type="entry name" value="Thioredoxin_dom-contain_11"/>
</dbReference>
<dbReference type="InterPro" id="IPR036249">
    <property type="entry name" value="Thioredoxin-like_sf"/>
</dbReference>
<proteinExistence type="predicted"/>